<proteinExistence type="predicted"/>
<dbReference type="Pfam" id="PF00582">
    <property type="entry name" value="Usp"/>
    <property type="match status" value="1"/>
</dbReference>
<gene>
    <name evidence="2" type="ORF">BerOc1_01969</name>
</gene>
<evidence type="ECO:0000313" key="2">
    <source>
        <dbReference type="EMBL" id="OIQ50039.1"/>
    </source>
</evidence>
<dbReference type="AlphaFoldDB" id="A0A1J5N9W0"/>
<dbReference type="Gene3D" id="3.40.50.12370">
    <property type="match status" value="1"/>
</dbReference>
<dbReference type="SUPFAM" id="SSF52402">
    <property type="entry name" value="Adenine nucleotide alpha hydrolases-like"/>
    <property type="match status" value="2"/>
</dbReference>
<keyword evidence="3" id="KW-1185">Reference proteome</keyword>
<dbReference type="InterPro" id="IPR006016">
    <property type="entry name" value="UspA"/>
</dbReference>
<dbReference type="Proteomes" id="UP000181901">
    <property type="component" value="Unassembled WGS sequence"/>
</dbReference>
<dbReference type="RefSeq" id="WP_071545510.1">
    <property type="nucleotide sequence ID" value="NZ_LKAQ01000004.1"/>
</dbReference>
<feature type="domain" description="UspA" evidence="1">
    <location>
        <begin position="163"/>
        <end position="268"/>
    </location>
</feature>
<dbReference type="CDD" id="cd00293">
    <property type="entry name" value="USP-like"/>
    <property type="match status" value="2"/>
</dbReference>
<evidence type="ECO:0000313" key="3">
    <source>
        <dbReference type="Proteomes" id="UP000181901"/>
    </source>
</evidence>
<evidence type="ECO:0000259" key="1">
    <source>
        <dbReference type="Pfam" id="PF00582"/>
    </source>
</evidence>
<protein>
    <submittedName>
        <fullName evidence="2">Universal stress protein family protein</fullName>
    </submittedName>
</protein>
<reference evidence="2 3" key="1">
    <citation type="submission" date="2015-09" db="EMBL/GenBank/DDBJ databases">
        <title>Genome of Desulfovibrio dechloracetivorans BerOc1, a mercury methylating strain isolated from highly hydrocarbons and metals contaminated coastal sediments.</title>
        <authorList>
            <person name="Goni Urriza M."/>
            <person name="Gassie C."/>
            <person name="Bouchez O."/>
            <person name="Klopp C."/>
            <person name="Ranchou-Peyruse A."/>
            <person name="Remy G."/>
        </authorList>
    </citation>
    <scope>NUCLEOTIDE SEQUENCE [LARGE SCALE GENOMIC DNA]</scope>
    <source>
        <strain evidence="2 3">BerOc1</strain>
    </source>
</reference>
<organism evidence="2 3">
    <name type="scientific">Pseudodesulfovibrio hydrargyri</name>
    <dbReference type="NCBI Taxonomy" id="2125990"/>
    <lineage>
        <taxon>Bacteria</taxon>
        <taxon>Pseudomonadati</taxon>
        <taxon>Thermodesulfobacteriota</taxon>
        <taxon>Desulfovibrionia</taxon>
        <taxon>Desulfovibrionales</taxon>
        <taxon>Desulfovibrionaceae</taxon>
    </lineage>
</organism>
<dbReference type="EMBL" id="LKAQ01000004">
    <property type="protein sequence ID" value="OIQ50039.1"/>
    <property type="molecule type" value="Genomic_DNA"/>
</dbReference>
<name>A0A1J5N9W0_9BACT</name>
<dbReference type="OrthoDB" id="5430193at2"/>
<sequence length="294" mass="33237">MQKELLLAIGDDRAASYNLRFLKDTFDSFCDLRLTLFYAAPRSALWDRQEAGLPLSDEAADQIVAHNKDRGKKALEDARRWIMDIAGCDGENLRTKVVHSRLGTARELIAEAREGLYDALILGRRGFSWFEEIFENSVCHELLWQDIDFPIWVCKRPPQVPHQNVLLCLDGSEPALRMADHAGYMLAQEPRQSFTLFHVAQTGYADVRSSRIFEEALAILGEHGIPEERMDIKMVTGRNPVKAILKEARAGHYAAVAVGRRGTGSQTRMENLFPSTVSVNLLRQLQETALWISK</sequence>
<accession>A0A1J5N9W0</accession>
<comment type="caution">
    <text evidence="2">The sequence shown here is derived from an EMBL/GenBank/DDBJ whole genome shotgun (WGS) entry which is preliminary data.</text>
</comment>